<organism evidence="2 3">
    <name type="scientific">Coniophora puteana (strain RWD-64-598)</name>
    <name type="common">Brown rot fungus</name>
    <dbReference type="NCBI Taxonomy" id="741705"/>
    <lineage>
        <taxon>Eukaryota</taxon>
        <taxon>Fungi</taxon>
        <taxon>Dikarya</taxon>
        <taxon>Basidiomycota</taxon>
        <taxon>Agaricomycotina</taxon>
        <taxon>Agaricomycetes</taxon>
        <taxon>Agaricomycetidae</taxon>
        <taxon>Boletales</taxon>
        <taxon>Coniophorineae</taxon>
        <taxon>Coniophoraceae</taxon>
        <taxon>Coniophora</taxon>
    </lineage>
</organism>
<gene>
    <name evidence="2" type="ORF">CONPUDRAFT_164675</name>
</gene>
<dbReference type="OrthoDB" id="3055313at2759"/>
<dbReference type="Proteomes" id="UP000053558">
    <property type="component" value="Unassembled WGS sequence"/>
</dbReference>
<proteinExistence type="predicted"/>
<comment type="caution">
    <text evidence="2">The sequence shown here is derived from an EMBL/GenBank/DDBJ whole genome shotgun (WGS) entry which is preliminary data.</text>
</comment>
<name>A0A5M3MS50_CONPW</name>
<feature type="compositionally biased region" description="Polar residues" evidence="1">
    <location>
        <begin position="17"/>
        <end position="27"/>
    </location>
</feature>
<protein>
    <submittedName>
        <fullName evidence="2">Uncharacterized protein</fullName>
    </submittedName>
</protein>
<dbReference type="RefSeq" id="XP_007767813.1">
    <property type="nucleotide sequence ID" value="XM_007769623.1"/>
</dbReference>
<evidence type="ECO:0000313" key="3">
    <source>
        <dbReference type="Proteomes" id="UP000053558"/>
    </source>
</evidence>
<feature type="region of interest" description="Disordered" evidence="1">
    <location>
        <begin position="49"/>
        <end position="82"/>
    </location>
</feature>
<reference evidence="3" key="1">
    <citation type="journal article" date="2012" name="Science">
        <title>The Paleozoic origin of enzymatic lignin decomposition reconstructed from 31 fungal genomes.</title>
        <authorList>
            <person name="Floudas D."/>
            <person name="Binder M."/>
            <person name="Riley R."/>
            <person name="Barry K."/>
            <person name="Blanchette R.A."/>
            <person name="Henrissat B."/>
            <person name="Martinez A.T."/>
            <person name="Otillar R."/>
            <person name="Spatafora J.W."/>
            <person name="Yadav J.S."/>
            <person name="Aerts A."/>
            <person name="Benoit I."/>
            <person name="Boyd A."/>
            <person name="Carlson A."/>
            <person name="Copeland A."/>
            <person name="Coutinho P.M."/>
            <person name="de Vries R.P."/>
            <person name="Ferreira P."/>
            <person name="Findley K."/>
            <person name="Foster B."/>
            <person name="Gaskell J."/>
            <person name="Glotzer D."/>
            <person name="Gorecki P."/>
            <person name="Heitman J."/>
            <person name="Hesse C."/>
            <person name="Hori C."/>
            <person name="Igarashi K."/>
            <person name="Jurgens J.A."/>
            <person name="Kallen N."/>
            <person name="Kersten P."/>
            <person name="Kohler A."/>
            <person name="Kuees U."/>
            <person name="Kumar T.K.A."/>
            <person name="Kuo A."/>
            <person name="LaButti K."/>
            <person name="Larrondo L.F."/>
            <person name="Lindquist E."/>
            <person name="Ling A."/>
            <person name="Lombard V."/>
            <person name="Lucas S."/>
            <person name="Lundell T."/>
            <person name="Martin R."/>
            <person name="McLaughlin D.J."/>
            <person name="Morgenstern I."/>
            <person name="Morin E."/>
            <person name="Murat C."/>
            <person name="Nagy L.G."/>
            <person name="Nolan M."/>
            <person name="Ohm R.A."/>
            <person name="Patyshakuliyeva A."/>
            <person name="Rokas A."/>
            <person name="Ruiz-Duenas F.J."/>
            <person name="Sabat G."/>
            <person name="Salamov A."/>
            <person name="Samejima M."/>
            <person name="Schmutz J."/>
            <person name="Slot J.C."/>
            <person name="St John F."/>
            <person name="Stenlid J."/>
            <person name="Sun H."/>
            <person name="Sun S."/>
            <person name="Syed K."/>
            <person name="Tsang A."/>
            <person name="Wiebenga A."/>
            <person name="Young D."/>
            <person name="Pisabarro A."/>
            <person name="Eastwood D.C."/>
            <person name="Martin F."/>
            <person name="Cullen D."/>
            <person name="Grigoriev I.V."/>
            <person name="Hibbett D.S."/>
        </authorList>
    </citation>
    <scope>NUCLEOTIDE SEQUENCE [LARGE SCALE GENOMIC DNA]</scope>
    <source>
        <strain evidence="3">RWD-64-598 SS2</strain>
    </source>
</reference>
<dbReference type="AlphaFoldDB" id="A0A5M3MS50"/>
<evidence type="ECO:0000256" key="1">
    <source>
        <dbReference type="SAM" id="MobiDB-lite"/>
    </source>
</evidence>
<accession>A0A5M3MS50</accession>
<feature type="compositionally biased region" description="Polar residues" evidence="1">
    <location>
        <begin position="49"/>
        <end position="68"/>
    </location>
</feature>
<dbReference type="GeneID" id="19205193"/>
<dbReference type="EMBL" id="JH711577">
    <property type="protein sequence ID" value="EIW81978.1"/>
    <property type="molecule type" value="Genomic_DNA"/>
</dbReference>
<evidence type="ECO:0000313" key="2">
    <source>
        <dbReference type="EMBL" id="EIW81978.1"/>
    </source>
</evidence>
<feature type="region of interest" description="Disordered" evidence="1">
    <location>
        <begin position="1"/>
        <end position="35"/>
    </location>
</feature>
<dbReference type="KEGG" id="cput:CONPUDRAFT_164675"/>
<sequence length="266" mass="29193">MSSTTDEIDRARAVIERSTSSSASANKGQPLDEPARHVPCATSIMNSAPSSSLSLNGQLPSVNGSSALSSPHPDHDYSSSHESALFSAHNGYTQDGFLSRAHRVLSEAHTEAAAASVLHSLEVLKQALREARQVDERLASHEEKRTAMYQLGLAPRNRLPPLEKMAGMGPELATRFPTILRQQHGDQAKRWRATADNGYTIIPEDESVIVVSKDDTGHFRLELAVIRNVLGDSDFSEHLYRWLAEVASYACSDRRDVRVRDNAVLL</sequence>
<keyword evidence="3" id="KW-1185">Reference proteome</keyword>